<evidence type="ECO:0000256" key="2">
    <source>
        <dbReference type="ARBA" id="ARBA00023004"/>
    </source>
</evidence>
<dbReference type="PANTHER" id="PTHR41807">
    <property type="entry name" value="GLUTATHIONE TRANSFERASE 3"/>
    <property type="match status" value="1"/>
</dbReference>
<reference evidence="7" key="1">
    <citation type="submission" date="2016-02" db="EMBL/GenBank/DDBJ databases">
        <title>Draft genome sequence of Microdochium bolleyi, a fungal endophyte of beachgrass.</title>
        <authorList>
            <consortium name="DOE Joint Genome Institute"/>
            <person name="David A.S."/>
            <person name="May G."/>
            <person name="Haridas S."/>
            <person name="Lim J."/>
            <person name="Wang M."/>
            <person name="Labutti K."/>
            <person name="Lipzen A."/>
            <person name="Barry K."/>
            <person name="Grigoriev I.V."/>
        </authorList>
    </citation>
    <scope>NUCLEOTIDE SEQUENCE [LARGE SCALE GENOMIC DNA]</scope>
    <source>
        <strain evidence="7">J235TASD1</strain>
    </source>
</reference>
<dbReference type="Proteomes" id="UP000070501">
    <property type="component" value="Unassembled WGS sequence"/>
</dbReference>
<dbReference type="GO" id="GO:0005506">
    <property type="term" value="F:iron ion binding"/>
    <property type="evidence" value="ECO:0007669"/>
    <property type="project" value="InterPro"/>
</dbReference>
<keyword evidence="4" id="KW-0812">Transmembrane</keyword>
<dbReference type="PANTHER" id="PTHR41807:SF1">
    <property type="entry name" value="GLUTATHIONE TRANSFERASE 3"/>
    <property type="match status" value="1"/>
</dbReference>
<dbReference type="GO" id="GO:0004497">
    <property type="term" value="F:monooxygenase activity"/>
    <property type="evidence" value="ECO:0007669"/>
    <property type="project" value="InterPro"/>
</dbReference>
<dbReference type="PRINTS" id="PR00463">
    <property type="entry name" value="EP450I"/>
</dbReference>
<feature type="transmembrane region" description="Helical" evidence="4">
    <location>
        <begin position="857"/>
        <end position="877"/>
    </location>
</feature>
<dbReference type="InterPro" id="IPR017972">
    <property type="entry name" value="Cyt_P450_CS"/>
</dbReference>
<evidence type="ECO:0000256" key="4">
    <source>
        <dbReference type="SAM" id="Phobius"/>
    </source>
</evidence>
<evidence type="ECO:0000256" key="3">
    <source>
        <dbReference type="PIRSR" id="PIRSR602401-1"/>
    </source>
</evidence>
<dbReference type="InterPro" id="IPR002401">
    <property type="entry name" value="Cyt_P450_E_grp-I"/>
</dbReference>
<dbReference type="STRING" id="196109.A0A136J1E9"/>
<evidence type="ECO:0000313" key="6">
    <source>
        <dbReference type="EMBL" id="KXJ90899.1"/>
    </source>
</evidence>
<accession>A0A136J1E9</accession>
<keyword evidence="4" id="KW-0472">Membrane</keyword>
<keyword evidence="5" id="KW-0732">Signal</keyword>
<keyword evidence="1 3" id="KW-0479">Metal-binding</keyword>
<comment type="cofactor">
    <cofactor evidence="3">
        <name>heme</name>
        <dbReference type="ChEBI" id="CHEBI:30413"/>
    </cofactor>
</comment>
<dbReference type="InterPro" id="IPR036396">
    <property type="entry name" value="Cyt_P450_sf"/>
</dbReference>
<dbReference type="EMBL" id="KQ964251">
    <property type="protein sequence ID" value="KXJ90899.1"/>
    <property type="molecule type" value="Genomic_DNA"/>
</dbReference>
<dbReference type="SUPFAM" id="SSF48264">
    <property type="entry name" value="Cytochrome P450"/>
    <property type="match status" value="1"/>
</dbReference>
<keyword evidence="2 3" id="KW-0408">Iron</keyword>
<evidence type="ECO:0000256" key="5">
    <source>
        <dbReference type="SAM" id="SignalP"/>
    </source>
</evidence>
<dbReference type="InParanoid" id="A0A136J1E9"/>
<feature type="transmembrane region" description="Helical" evidence="4">
    <location>
        <begin position="814"/>
        <end position="836"/>
    </location>
</feature>
<dbReference type="AlphaFoldDB" id="A0A136J1E9"/>
<organism evidence="6 7">
    <name type="scientific">Microdochium bolleyi</name>
    <dbReference type="NCBI Taxonomy" id="196109"/>
    <lineage>
        <taxon>Eukaryota</taxon>
        <taxon>Fungi</taxon>
        <taxon>Dikarya</taxon>
        <taxon>Ascomycota</taxon>
        <taxon>Pezizomycotina</taxon>
        <taxon>Sordariomycetes</taxon>
        <taxon>Xylariomycetidae</taxon>
        <taxon>Xylariales</taxon>
        <taxon>Microdochiaceae</taxon>
        <taxon>Microdochium</taxon>
    </lineage>
</organism>
<sequence>MLASISFLVLASTLYGVYTTVSGLRKNIERAKQSGLPYYISPVAQLTNGIWLRVFKLLPPQYWEKQLPVLTANWHYRQNHKPFETLGANFLIVSPSRLMLYTDDAQTIHQVTSKREAFPKDTASYSLLSQYGQNVLTTEGQLWRMHRKITSASFNEKNAALVWRESVKQTFGLIRQWLGTDGCGNKTIKTVEQDTMALTLNIIMYAGFGVQMLWPGDELPAGADTRLAKYASLDAPAQHTMSFKDSLANTLHHILFLLLTPKWIRSALPMKTAKFAADSEKNYLQFMREFLNDKIEDVRRHDKEEGMDIMGSLVATSYGEKSMNGSAKSASKKMQLSDSEIIGNAFIMIVAGHETTANVMHFTVLELATNPDAQRKLQADIDRLLGKTDPNTWDFEENVNPLSASMVAAVTNEVLRLMPPVVVVPKKVSPGQDQPLHLDGKTYMLPHGTQVSVTIVAVHRNPKYWPTKPSKITDSETDIDDFVPDRWFQTGTLGDSGHGEVEGADTEDFGGFAGPDTSAQLYRPPRGAYLPFSDGARSCLGRRIAQVELLAAVALIFQNYSVELAVDEWATDAEVEAMGRKERAKLYKKAQQKARETILKASSMLTLKLHGSDYVPIRLKPELELALDEYLAENSNQFSSDSKLAPYYSSRAKAAGSPVKKDAEVTEKLRVAKRRVTKAVEDLINQDSESEPTGASTALVQTPGRALSLAQRIPLPATPADVAMAVDRSTQAVRVRAASIYKESGITEATNATRESLSSVTSVLFLISAFELYFLRPELLTDRYAFTFPAIALLGTKDYPVFVPDLFLLLTSSFWSPALLWAFTSTILPTLAGYFVNMTTGAHHGRVTRRSAPAPDYVVDPLTFSVVKAVISFVVYGQGVTFGGWVDPRSIARIDTAVYGGYKGILVGSAITALFSIYDAVLKK</sequence>
<protein>
    <submittedName>
        <fullName evidence="6">Cytochrome P450</fullName>
    </submittedName>
</protein>
<dbReference type="Pfam" id="PF00067">
    <property type="entry name" value="p450"/>
    <property type="match status" value="1"/>
</dbReference>
<dbReference type="Gene3D" id="1.10.630.10">
    <property type="entry name" value="Cytochrome P450"/>
    <property type="match status" value="1"/>
</dbReference>
<dbReference type="GO" id="GO:0016705">
    <property type="term" value="F:oxidoreductase activity, acting on paired donors, with incorporation or reduction of molecular oxygen"/>
    <property type="evidence" value="ECO:0007669"/>
    <property type="project" value="InterPro"/>
</dbReference>
<feature type="binding site" description="axial binding residue" evidence="3">
    <location>
        <position position="539"/>
    </location>
    <ligand>
        <name>heme</name>
        <dbReference type="ChEBI" id="CHEBI:30413"/>
    </ligand>
    <ligandPart>
        <name>Fe</name>
        <dbReference type="ChEBI" id="CHEBI:18248"/>
    </ligandPart>
</feature>
<dbReference type="PROSITE" id="PS00086">
    <property type="entry name" value="CYTOCHROME_P450"/>
    <property type="match status" value="1"/>
</dbReference>
<name>A0A136J1E9_9PEZI</name>
<evidence type="ECO:0000313" key="7">
    <source>
        <dbReference type="Proteomes" id="UP000070501"/>
    </source>
</evidence>
<dbReference type="GO" id="GO:0020037">
    <property type="term" value="F:heme binding"/>
    <property type="evidence" value="ECO:0007669"/>
    <property type="project" value="InterPro"/>
</dbReference>
<feature type="chain" id="PRO_5007293404" evidence="5">
    <location>
        <begin position="20"/>
        <end position="924"/>
    </location>
</feature>
<keyword evidence="3" id="KW-0349">Heme</keyword>
<keyword evidence="4" id="KW-1133">Transmembrane helix</keyword>
<feature type="signal peptide" evidence="5">
    <location>
        <begin position="1"/>
        <end position="19"/>
    </location>
</feature>
<gene>
    <name evidence="6" type="ORF">Micbo1qcDRAFT_183768</name>
</gene>
<dbReference type="PRINTS" id="PR00385">
    <property type="entry name" value="P450"/>
</dbReference>
<dbReference type="OrthoDB" id="1470350at2759"/>
<dbReference type="InterPro" id="IPR001128">
    <property type="entry name" value="Cyt_P450"/>
</dbReference>
<feature type="transmembrane region" description="Helical" evidence="4">
    <location>
        <begin position="897"/>
        <end position="918"/>
    </location>
</feature>
<dbReference type="GO" id="GO:0016020">
    <property type="term" value="C:membrane"/>
    <property type="evidence" value="ECO:0007669"/>
    <property type="project" value="TreeGrafter"/>
</dbReference>
<evidence type="ECO:0000256" key="1">
    <source>
        <dbReference type="ARBA" id="ARBA00022723"/>
    </source>
</evidence>
<keyword evidence="7" id="KW-1185">Reference proteome</keyword>
<dbReference type="InterPro" id="IPR038872">
    <property type="entry name" value="Put_GTT3"/>
</dbReference>
<proteinExistence type="predicted"/>